<name>A0A430QS67_SCHBO</name>
<dbReference type="PANTHER" id="PTHR11937">
    <property type="entry name" value="ACTIN"/>
    <property type="match status" value="1"/>
</dbReference>
<comment type="function">
    <text evidence="1">Actins are highly conserved proteins that are involved in various types of cell motility and are ubiquitously expressed in all eukaryotic cells.</text>
</comment>
<dbReference type="FunFam" id="3.30.420.40:FF:000058">
    <property type="entry name" value="Putative actin-related protein 5"/>
    <property type="match status" value="1"/>
</dbReference>
<dbReference type="EMBL" id="QMKO01001439">
    <property type="protein sequence ID" value="RTG90553.1"/>
    <property type="molecule type" value="Genomic_DNA"/>
</dbReference>
<organism evidence="4 5">
    <name type="scientific">Schistosoma bovis</name>
    <name type="common">Blood fluke</name>
    <dbReference type="NCBI Taxonomy" id="6184"/>
    <lineage>
        <taxon>Eukaryota</taxon>
        <taxon>Metazoa</taxon>
        <taxon>Spiralia</taxon>
        <taxon>Lophotrochozoa</taxon>
        <taxon>Platyhelminthes</taxon>
        <taxon>Trematoda</taxon>
        <taxon>Digenea</taxon>
        <taxon>Strigeidida</taxon>
        <taxon>Schistosomatoidea</taxon>
        <taxon>Schistosomatidae</taxon>
        <taxon>Schistosoma</taxon>
    </lineage>
</organism>
<feature type="compositionally biased region" description="Basic and acidic residues" evidence="3">
    <location>
        <begin position="374"/>
        <end position="387"/>
    </location>
</feature>
<evidence type="ECO:0000256" key="1">
    <source>
        <dbReference type="ARBA" id="ARBA00003520"/>
    </source>
</evidence>
<dbReference type="STRING" id="6184.A0A430QS67"/>
<evidence type="ECO:0000256" key="3">
    <source>
        <dbReference type="SAM" id="MobiDB-lite"/>
    </source>
</evidence>
<dbReference type="Pfam" id="PF00022">
    <property type="entry name" value="Actin"/>
    <property type="match status" value="2"/>
</dbReference>
<comment type="caution">
    <text evidence="4">The sequence shown here is derived from an EMBL/GenBank/DDBJ whole genome shotgun (WGS) entry which is preliminary data.</text>
</comment>
<feature type="compositionally biased region" description="Polar residues" evidence="3">
    <location>
        <begin position="329"/>
        <end position="371"/>
    </location>
</feature>
<sequence>MAFLFYEHLNRVPAKKIKFSGTFTTTPIIIDNGNYECRAGYSHLEEPHITFPNVVYRPRMSKGVLVGNDIQDLESVRHSLKSPFMDNLVVNLDVQEQRTHIVPIISFRNTDTPLVFKPLIRAARRLHTGGAHASWMIQRLLQLKYPSHSERITTGLAEPSTEDLKALADRKRAQTERLLNVHRKRQQKQQILSNLGLSNATDLSHEINACHKIMEKLKAQLNPSKIESTSSFKKIETNSYVNDNQNDNDGNDEKESMDFDSVVASQQDGEFKSSYSYILETINTVYTNSFNTLWLNSLRDRRLYVSKKRAQRQSRVDLATQIGLHTNDQFDIGSDQDNFTNQSRSTLGTQPSISANNSGRNGLSSDSTNSGIYRPDEDKYDDSKKVLTERRRMQLEKIRAMAAELKPSRGRSRGNGRGIRSGAVSRGSLKPRGRCRILRTENDSRVPPLEINPVTDENDTLGEENSDLLGFDDSIEMEQINSSNSLNRLWDPDADENTNEDSSLSIVTKKTNAISDYRTDNTGDESENERDQLAVIDSLLSLYDPEASKDLGVTDLRVDLDQFYQIHVDTELMRSHEVLFQPSFMGSSEAGLSDCLEFVLRDTSRLLDNSSEPSFPQRIYLTGGVAALPGLVDRIRYDIRPLLPVGSKWDDIEVIVAANPHLDAWHGARHFANSSYADEYYTTKQMYEEYGSYYFKDHPLGNRYWINTN</sequence>
<feature type="region of interest" description="Disordered" evidence="3">
    <location>
        <begin position="329"/>
        <end position="387"/>
    </location>
</feature>
<protein>
    <submittedName>
        <fullName evidence="4">Actin-related protein 5</fullName>
    </submittedName>
</protein>
<proteinExistence type="inferred from homology"/>
<accession>A0A430QS67</accession>
<feature type="region of interest" description="Disordered" evidence="3">
    <location>
        <begin position="404"/>
        <end position="431"/>
    </location>
</feature>
<dbReference type="Proteomes" id="UP000290809">
    <property type="component" value="Unassembled WGS sequence"/>
</dbReference>
<dbReference type="Gene3D" id="3.90.640.10">
    <property type="entry name" value="Actin, Chain A, domain 4"/>
    <property type="match status" value="1"/>
</dbReference>
<gene>
    <name evidence="4" type="ORF">DC041_0010076</name>
</gene>
<dbReference type="AlphaFoldDB" id="A0A430QS67"/>
<dbReference type="SUPFAM" id="SSF53067">
    <property type="entry name" value="Actin-like ATPase domain"/>
    <property type="match status" value="2"/>
</dbReference>
<reference evidence="4 5" key="1">
    <citation type="journal article" date="2019" name="PLoS Pathog.">
        <title>Genome sequence of the bovine parasite Schistosoma bovis Tanzania.</title>
        <authorList>
            <person name="Oey H."/>
            <person name="Zakrzewski M."/>
            <person name="Gobert G."/>
            <person name="Gravermann K."/>
            <person name="Stoye J."/>
            <person name="Jones M."/>
            <person name="Mcmanus D."/>
            <person name="Krause L."/>
        </authorList>
    </citation>
    <scope>NUCLEOTIDE SEQUENCE [LARGE SCALE GENOMIC DNA]</scope>
    <source>
        <strain evidence="4 5">TAN1997</strain>
    </source>
</reference>
<comment type="similarity">
    <text evidence="2">Belongs to the actin family.</text>
</comment>
<dbReference type="Gene3D" id="3.30.420.40">
    <property type="match status" value="3"/>
</dbReference>
<evidence type="ECO:0000313" key="4">
    <source>
        <dbReference type="EMBL" id="RTG90553.1"/>
    </source>
</evidence>
<dbReference type="InterPro" id="IPR043129">
    <property type="entry name" value="ATPase_NBD"/>
</dbReference>
<evidence type="ECO:0000256" key="2">
    <source>
        <dbReference type="RuleBase" id="RU000487"/>
    </source>
</evidence>
<evidence type="ECO:0000313" key="5">
    <source>
        <dbReference type="Proteomes" id="UP000290809"/>
    </source>
</evidence>
<dbReference type="InterPro" id="IPR004000">
    <property type="entry name" value="Actin"/>
</dbReference>
<keyword evidence="5" id="KW-1185">Reference proteome</keyword>
<dbReference type="SMART" id="SM00268">
    <property type="entry name" value="ACTIN"/>
    <property type="match status" value="1"/>
</dbReference>